<feature type="transmembrane region" description="Helical" evidence="7">
    <location>
        <begin position="16"/>
        <end position="37"/>
    </location>
</feature>
<evidence type="ECO:0000256" key="5">
    <source>
        <dbReference type="ARBA" id="ARBA00038359"/>
    </source>
</evidence>
<reference evidence="9" key="2">
    <citation type="journal article" date="2023" name="IMA Fungus">
        <title>Comparative genomic study of the Penicillium genus elucidates a diverse pangenome and 15 lateral gene transfer events.</title>
        <authorList>
            <person name="Petersen C."/>
            <person name="Sorensen T."/>
            <person name="Nielsen M.R."/>
            <person name="Sondergaard T.E."/>
            <person name="Sorensen J.L."/>
            <person name="Fitzpatrick D.A."/>
            <person name="Frisvad J.C."/>
            <person name="Nielsen K.L."/>
        </authorList>
    </citation>
    <scope>NUCLEOTIDE SEQUENCE</scope>
    <source>
        <strain evidence="9">IBT 29495</strain>
    </source>
</reference>
<dbReference type="Proteomes" id="UP001149954">
    <property type="component" value="Unassembled WGS sequence"/>
</dbReference>
<evidence type="ECO:0000256" key="1">
    <source>
        <dbReference type="ARBA" id="ARBA00004141"/>
    </source>
</evidence>
<evidence type="ECO:0000313" key="10">
    <source>
        <dbReference type="Proteomes" id="UP001149954"/>
    </source>
</evidence>
<feature type="transmembrane region" description="Helical" evidence="7">
    <location>
        <begin position="49"/>
        <end position="68"/>
    </location>
</feature>
<dbReference type="EMBL" id="JAPWDS010000001">
    <property type="protein sequence ID" value="KAJ5520418.1"/>
    <property type="molecule type" value="Genomic_DNA"/>
</dbReference>
<feature type="domain" description="Rhodopsin" evidence="8">
    <location>
        <begin position="33"/>
        <end position="271"/>
    </location>
</feature>
<evidence type="ECO:0000256" key="7">
    <source>
        <dbReference type="SAM" id="Phobius"/>
    </source>
</evidence>
<evidence type="ECO:0000313" key="9">
    <source>
        <dbReference type="EMBL" id="KAJ5520418.1"/>
    </source>
</evidence>
<protein>
    <recommendedName>
        <fullName evidence="8">Rhodopsin domain-containing protein</fullName>
    </recommendedName>
</protein>
<dbReference type="InterPro" id="IPR052337">
    <property type="entry name" value="SAT4-like"/>
</dbReference>
<feature type="transmembrane region" description="Helical" evidence="7">
    <location>
        <begin position="209"/>
        <end position="228"/>
    </location>
</feature>
<keyword evidence="4 7" id="KW-0472">Membrane</keyword>
<name>A0A9W9Y6Y2_9EURO</name>
<comment type="caution">
    <text evidence="9">The sequence shown here is derived from an EMBL/GenBank/DDBJ whole genome shotgun (WGS) entry which is preliminary data.</text>
</comment>
<dbReference type="Pfam" id="PF20684">
    <property type="entry name" value="Fung_rhodopsin"/>
    <property type="match status" value="1"/>
</dbReference>
<reference evidence="9" key="1">
    <citation type="submission" date="2022-12" db="EMBL/GenBank/DDBJ databases">
        <authorList>
            <person name="Petersen C."/>
        </authorList>
    </citation>
    <scope>NUCLEOTIDE SEQUENCE</scope>
    <source>
        <strain evidence="9">IBT 29495</strain>
    </source>
</reference>
<evidence type="ECO:0000256" key="6">
    <source>
        <dbReference type="SAM" id="MobiDB-lite"/>
    </source>
</evidence>
<comment type="subcellular location">
    <subcellularLocation>
        <location evidence="1">Membrane</location>
        <topology evidence="1">Multi-pass membrane protein</topology>
    </subcellularLocation>
</comment>
<dbReference type="PANTHER" id="PTHR33048:SF47">
    <property type="entry name" value="INTEGRAL MEMBRANE PROTEIN-RELATED"/>
    <property type="match status" value="1"/>
</dbReference>
<comment type="similarity">
    <text evidence="5">Belongs to the SAT4 family.</text>
</comment>
<dbReference type="InterPro" id="IPR049326">
    <property type="entry name" value="Rhodopsin_dom_fungi"/>
</dbReference>
<feature type="transmembrane region" description="Helical" evidence="7">
    <location>
        <begin position="99"/>
        <end position="117"/>
    </location>
</feature>
<evidence type="ECO:0000259" key="8">
    <source>
        <dbReference type="Pfam" id="PF20684"/>
    </source>
</evidence>
<feature type="compositionally biased region" description="Basic and acidic residues" evidence="6">
    <location>
        <begin position="301"/>
        <end position="311"/>
    </location>
</feature>
<feature type="region of interest" description="Disordered" evidence="6">
    <location>
        <begin position="281"/>
        <end position="332"/>
    </location>
</feature>
<dbReference type="AlphaFoldDB" id="A0A9W9Y6Y2"/>
<keyword evidence="10" id="KW-1185">Reference proteome</keyword>
<evidence type="ECO:0000256" key="4">
    <source>
        <dbReference type="ARBA" id="ARBA00023136"/>
    </source>
</evidence>
<evidence type="ECO:0000256" key="3">
    <source>
        <dbReference type="ARBA" id="ARBA00022989"/>
    </source>
</evidence>
<dbReference type="GO" id="GO:0016020">
    <property type="term" value="C:membrane"/>
    <property type="evidence" value="ECO:0007669"/>
    <property type="project" value="UniProtKB-SubCell"/>
</dbReference>
<accession>A0A9W9Y6Y2</accession>
<organism evidence="9 10">
    <name type="scientific">Penicillium fimorum</name>
    <dbReference type="NCBI Taxonomy" id="1882269"/>
    <lineage>
        <taxon>Eukaryota</taxon>
        <taxon>Fungi</taxon>
        <taxon>Dikarya</taxon>
        <taxon>Ascomycota</taxon>
        <taxon>Pezizomycotina</taxon>
        <taxon>Eurotiomycetes</taxon>
        <taxon>Eurotiomycetidae</taxon>
        <taxon>Eurotiales</taxon>
        <taxon>Aspergillaceae</taxon>
        <taxon>Penicillium</taxon>
    </lineage>
</organism>
<proteinExistence type="inferred from homology"/>
<dbReference type="PANTHER" id="PTHR33048">
    <property type="entry name" value="PTH11-LIKE INTEGRAL MEMBRANE PROTEIN (AFU_ORTHOLOGUE AFUA_5G11245)"/>
    <property type="match status" value="1"/>
</dbReference>
<gene>
    <name evidence="9" type="ORF">N7463_000871</name>
</gene>
<sequence length="332" mass="36692">MASGQNPPNDNISWRIYVGTIVSIVPATICVILRFIARNIARAGLWWDDYTIAVSLVVNWAMAALRWAQIPLYDYGHHAQYVSPEKRKGFGKSFMAVQLLYFTNAVITKISLLLLFYRIFGIVRSFRRALWASGFLVVAYFITCSVTSIVGCSPVSKAWNTGGPGHCIDEVAFFRWNGVGNMFLDFLVLCLPIPMAWQVKTTTRQKCILTLIFLLGGFVCIISILRIVSFELAVISDPTYTSISPATWSSAEQSVGIICACLPTLRPLFRRLYGSSRAATSIDNSSASDSQDRSSLSGRLSHCDDETHERPGSQISQTNGMNRAVSAARSFG</sequence>
<keyword evidence="3 7" id="KW-1133">Transmembrane helix</keyword>
<feature type="compositionally biased region" description="Low complexity" evidence="6">
    <location>
        <begin position="285"/>
        <end position="300"/>
    </location>
</feature>
<dbReference type="OrthoDB" id="3934549at2759"/>
<feature type="transmembrane region" description="Helical" evidence="7">
    <location>
        <begin position="129"/>
        <end position="150"/>
    </location>
</feature>
<evidence type="ECO:0000256" key="2">
    <source>
        <dbReference type="ARBA" id="ARBA00022692"/>
    </source>
</evidence>
<feature type="transmembrane region" description="Helical" evidence="7">
    <location>
        <begin position="179"/>
        <end position="197"/>
    </location>
</feature>
<keyword evidence="2 7" id="KW-0812">Transmembrane</keyword>